<evidence type="ECO:0000256" key="3">
    <source>
        <dbReference type="RuleBase" id="RU003345"/>
    </source>
</evidence>
<feature type="active site" evidence="2">
    <location>
        <position position="272"/>
    </location>
</feature>
<evidence type="ECO:0000256" key="2">
    <source>
        <dbReference type="PROSITE-ProRule" id="PRU10007"/>
    </source>
</evidence>
<reference evidence="6" key="1">
    <citation type="journal article" date="2019" name="Int. J. Syst. Evol. Microbiol.">
        <title>The Global Catalogue of Microorganisms (GCM) 10K type strain sequencing project: providing services to taxonomists for standard genome sequencing and annotation.</title>
        <authorList>
            <consortium name="The Broad Institute Genomics Platform"/>
            <consortium name="The Broad Institute Genome Sequencing Center for Infectious Disease"/>
            <person name="Wu L."/>
            <person name="Ma J."/>
        </authorList>
    </citation>
    <scope>NUCLEOTIDE SEQUENCE [LARGE SCALE GENOMIC DNA]</scope>
    <source>
        <strain evidence="6">JCM 11882</strain>
    </source>
</reference>
<dbReference type="RefSeq" id="WP_344987925.1">
    <property type="nucleotide sequence ID" value="NZ_BAABCD010000002.1"/>
</dbReference>
<dbReference type="InterPro" id="IPR015590">
    <property type="entry name" value="Aldehyde_DH_dom"/>
</dbReference>
<dbReference type="InterPro" id="IPR016162">
    <property type="entry name" value="Ald_DH_N"/>
</dbReference>
<dbReference type="PROSITE" id="PS00687">
    <property type="entry name" value="ALDEHYDE_DEHYDR_GLU"/>
    <property type="match status" value="1"/>
</dbReference>
<gene>
    <name evidence="5" type="ORF">ACFO7U_04905</name>
</gene>
<keyword evidence="6" id="KW-1185">Reference proteome</keyword>
<keyword evidence="1 3" id="KW-0560">Oxidoreductase</keyword>
<comment type="caution">
    <text evidence="5">The sequence shown here is derived from an EMBL/GenBank/DDBJ whole genome shotgun (WGS) entry which is preliminary data.</text>
</comment>
<dbReference type="Proteomes" id="UP001595836">
    <property type="component" value="Unassembled WGS sequence"/>
</dbReference>
<evidence type="ECO:0000313" key="6">
    <source>
        <dbReference type="Proteomes" id="UP001595836"/>
    </source>
</evidence>
<dbReference type="Gene3D" id="3.40.309.10">
    <property type="entry name" value="Aldehyde Dehydrogenase, Chain A, domain 2"/>
    <property type="match status" value="1"/>
</dbReference>
<dbReference type="Gene3D" id="3.40.605.10">
    <property type="entry name" value="Aldehyde Dehydrogenase, Chain A, domain 1"/>
    <property type="match status" value="1"/>
</dbReference>
<dbReference type="PANTHER" id="PTHR11699">
    <property type="entry name" value="ALDEHYDE DEHYDROGENASE-RELATED"/>
    <property type="match status" value="1"/>
</dbReference>
<feature type="domain" description="Aldehyde dehydrogenase" evidence="4">
    <location>
        <begin position="44"/>
        <end position="495"/>
    </location>
</feature>
<sequence>MAEHLTDSGAIDGQPVSRLVVDFLAGGTIPHVIDGQRRLSRGEGTRPVLNPSTGNTIAHVANGGEADVADAVTAARAAFDDGRWRQLPPREREARLHRLADLVLEHAEAIGDLDSLEAGILRRYAAGIATFSADALRYFAGWPTKIAGQIPPVGPDFVVQERLEPAGVVGVIKPWNGPAAIFAQVAPALAAGNSVVLKPAEHTPSSATYMALLALEAGIPPGVFSVVHGDGVVGKALVEHPEVDRLSFTGSVGTGRTIATAAAQTFKKVNLELGGKSPVLVFADADIDLAVDAATRSVWNNSGQVCSAGSRTLVHRSIYSDFVAAARARSENLRTGPAFDPASDLGPLITVDQLAKVSRYVEVGVAEGAELVLGGGTSDGPGNFHEPVIFAGVTNDMTIAREEIFGPVMSIIPFDTEEEALRLSNDSPFGLAAGVFTTDIARAQRTSDTLRAGTVWINCYQVTDAAVSYGGAKASGYGRSMGAPSLEEYTRRKAVWSRTY</sequence>
<accession>A0ABV9PP25</accession>
<evidence type="ECO:0000256" key="1">
    <source>
        <dbReference type="ARBA" id="ARBA00023002"/>
    </source>
</evidence>
<dbReference type="InterPro" id="IPR016163">
    <property type="entry name" value="Ald_DH_C"/>
</dbReference>
<dbReference type="EMBL" id="JBHSHP010000012">
    <property type="protein sequence ID" value="MFC4754120.1"/>
    <property type="molecule type" value="Genomic_DNA"/>
</dbReference>
<organism evidence="5 6">
    <name type="scientific">Dietzia aurantiaca</name>
    <dbReference type="NCBI Taxonomy" id="983873"/>
    <lineage>
        <taxon>Bacteria</taxon>
        <taxon>Bacillati</taxon>
        <taxon>Actinomycetota</taxon>
        <taxon>Actinomycetes</taxon>
        <taxon>Mycobacteriales</taxon>
        <taxon>Dietziaceae</taxon>
        <taxon>Dietzia</taxon>
    </lineage>
</organism>
<evidence type="ECO:0000313" key="5">
    <source>
        <dbReference type="EMBL" id="MFC4754120.1"/>
    </source>
</evidence>
<comment type="similarity">
    <text evidence="3">Belongs to the aldehyde dehydrogenase family.</text>
</comment>
<evidence type="ECO:0000259" key="4">
    <source>
        <dbReference type="Pfam" id="PF00171"/>
    </source>
</evidence>
<dbReference type="InterPro" id="IPR029510">
    <property type="entry name" value="Ald_DH_CS_GLU"/>
</dbReference>
<dbReference type="InterPro" id="IPR016161">
    <property type="entry name" value="Ald_DH/histidinol_DH"/>
</dbReference>
<dbReference type="Pfam" id="PF00171">
    <property type="entry name" value="Aldedh"/>
    <property type="match status" value="1"/>
</dbReference>
<proteinExistence type="inferred from homology"/>
<name>A0ABV9PP25_9ACTN</name>
<dbReference type="SUPFAM" id="SSF53720">
    <property type="entry name" value="ALDH-like"/>
    <property type="match status" value="1"/>
</dbReference>
<protein>
    <submittedName>
        <fullName evidence="5">Aldehyde dehydrogenase family protein</fullName>
    </submittedName>
</protein>